<dbReference type="OrthoDB" id="9770331at2"/>
<keyword evidence="1" id="KW-0732">Signal</keyword>
<dbReference type="InterPro" id="IPR010388">
    <property type="entry name" value="Anaerobic_Co-chelatase"/>
</dbReference>
<dbReference type="Proteomes" id="UP000184480">
    <property type="component" value="Unassembled WGS sequence"/>
</dbReference>
<dbReference type="AlphaFoldDB" id="A0A1M4YHP7"/>
<proteinExistence type="predicted"/>
<feature type="chain" id="PRO_5009908456" evidence="1">
    <location>
        <begin position="23"/>
        <end position="361"/>
    </location>
</feature>
<keyword evidence="3" id="KW-1185">Reference proteome</keyword>
<reference evidence="3" key="1">
    <citation type="submission" date="2016-11" db="EMBL/GenBank/DDBJ databases">
        <authorList>
            <person name="Varghese N."/>
            <person name="Submissions S."/>
        </authorList>
    </citation>
    <scope>NUCLEOTIDE SEQUENCE [LARGE SCALE GENOMIC DNA]</scope>
    <source>
        <strain evidence="3">DSM 27370</strain>
    </source>
</reference>
<dbReference type="PROSITE" id="PS51257">
    <property type="entry name" value="PROKAR_LIPOPROTEIN"/>
    <property type="match status" value="1"/>
</dbReference>
<dbReference type="EMBL" id="FQUC01000003">
    <property type="protein sequence ID" value="SHF05163.1"/>
    <property type="molecule type" value="Genomic_DNA"/>
</dbReference>
<accession>A0A1M4YHP7</accession>
<dbReference type="STRING" id="1346286.SAMN05444362_103172"/>
<dbReference type="Pfam" id="PF06180">
    <property type="entry name" value="CbiK"/>
    <property type="match status" value="1"/>
</dbReference>
<feature type="signal peptide" evidence="1">
    <location>
        <begin position="1"/>
        <end position="22"/>
    </location>
</feature>
<dbReference type="GO" id="GO:0019251">
    <property type="term" value="P:anaerobic cobalamin biosynthetic process"/>
    <property type="evidence" value="ECO:0007669"/>
    <property type="project" value="InterPro"/>
</dbReference>
<evidence type="ECO:0000313" key="2">
    <source>
        <dbReference type="EMBL" id="SHF05163.1"/>
    </source>
</evidence>
<gene>
    <name evidence="2" type="ORF">SAMN05444362_103172</name>
</gene>
<protein>
    <submittedName>
        <fullName evidence="2">Sirohydrochlorin cobaltochelatase</fullName>
    </submittedName>
</protein>
<evidence type="ECO:0000256" key="1">
    <source>
        <dbReference type="SAM" id="SignalP"/>
    </source>
</evidence>
<dbReference type="GO" id="GO:0016852">
    <property type="term" value="F:sirohydrochlorin cobaltochelatase activity"/>
    <property type="evidence" value="ECO:0007669"/>
    <property type="project" value="InterPro"/>
</dbReference>
<name>A0A1M4YHP7_9BACT</name>
<dbReference type="Gene3D" id="3.40.50.1400">
    <property type="match status" value="2"/>
</dbReference>
<organism evidence="2 3">
    <name type="scientific">Dysgonomonas macrotermitis</name>
    <dbReference type="NCBI Taxonomy" id="1346286"/>
    <lineage>
        <taxon>Bacteria</taxon>
        <taxon>Pseudomonadati</taxon>
        <taxon>Bacteroidota</taxon>
        <taxon>Bacteroidia</taxon>
        <taxon>Bacteroidales</taxon>
        <taxon>Dysgonomonadaceae</taxon>
        <taxon>Dysgonomonas</taxon>
    </lineage>
</organism>
<dbReference type="RefSeq" id="WP_062177524.1">
    <property type="nucleotide sequence ID" value="NZ_BBXL01000003.1"/>
</dbReference>
<sequence length="361" mass="40428">MKKFFKNLLTVSVILSAGFFSACSDDDNKDDTNTRSAVVIEKKNDTALLLCSFGSTYEQPQATYDKIIADYQAAYPNTDIYMSFTSRTIVSRVYAQIGIAYAQPDLWLTAIGNAGYKNVYVQSLHIIPGEEYLSLMNTDVKKNFMVPFPDIKVAKSACLLETEEDVQSIAKILYAYYKPRLDNGEVVALMGHGNPDTEYTHANERYDQLESTLQELSGEKNIFVGTVDWGDKMFSHVRDEIKAFATRKGITKDNYKEITVSLAPLMSIAGDHAQNDLLGGLEDGQTTESINPDEDDWEAEYSWKLKLGKLGFTISNDGTNTDADSFNVIGLADHEAIRKIWINHMKEAVLKAESWNEHLGE</sequence>
<evidence type="ECO:0000313" key="3">
    <source>
        <dbReference type="Proteomes" id="UP000184480"/>
    </source>
</evidence>
<dbReference type="SUPFAM" id="SSF53800">
    <property type="entry name" value="Chelatase"/>
    <property type="match status" value="1"/>
</dbReference>